<organism evidence="2 3">
    <name type="scientific">Papaver atlanticum</name>
    <dbReference type="NCBI Taxonomy" id="357466"/>
    <lineage>
        <taxon>Eukaryota</taxon>
        <taxon>Viridiplantae</taxon>
        <taxon>Streptophyta</taxon>
        <taxon>Embryophyta</taxon>
        <taxon>Tracheophyta</taxon>
        <taxon>Spermatophyta</taxon>
        <taxon>Magnoliopsida</taxon>
        <taxon>Ranunculales</taxon>
        <taxon>Papaveraceae</taxon>
        <taxon>Papaveroideae</taxon>
        <taxon>Papaver</taxon>
    </lineage>
</organism>
<sequence>MEVQRGEVVVVRRSGLHSFNLVSIRRDIYTNHILQCILLIVNQLQNYGHSLVLNHAAHSGLICQIVFLSKEVIARFQRGGDTMIRIEWVKSLLIATLSSLCRPEGKMGLYRRFFAQIANLCVGLLRLEIRGSEFFPRSLRDVIISSLFATLRTQGLVGSVFLPTPGIGSYSGRVSREIKNVPSRDQTKPAKNSSEASTLKRKSQGDENKCPICFDFMKDEKDEK</sequence>
<evidence type="ECO:0000313" key="2">
    <source>
        <dbReference type="EMBL" id="KAI3949015.1"/>
    </source>
</evidence>
<proteinExistence type="predicted"/>
<comment type="caution">
    <text evidence="2">The sequence shown here is derived from an EMBL/GenBank/DDBJ whole genome shotgun (WGS) entry which is preliminary data.</text>
</comment>
<dbReference type="AlphaFoldDB" id="A0AAD4XVA5"/>
<keyword evidence="3" id="KW-1185">Reference proteome</keyword>
<dbReference type="Proteomes" id="UP001202328">
    <property type="component" value="Unassembled WGS sequence"/>
</dbReference>
<protein>
    <submittedName>
        <fullName evidence="2">Uncharacterized protein</fullName>
    </submittedName>
</protein>
<name>A0AAD4XVA5_9MAGN</name>
<dbReference type="EMBL" id="JAJJMB010003208">
    <property type="protein sequence ID" value="KAI3949015.1"/>
    <property type="molecule type" value="Genomic_DNA"/>
</dbReference>
<accession>A0AAD4XVA5</accession>
<feature type="region of interest" description="Disordered" evidence="1">
    <location>
        <begin position="179"/>
        <end position="210"/>
    </location>
</feature>
<reference evidence="2" key="1">
    <citation type="submission" date="2022-04" db="EMBL/GenBank/DDBJ databases">
        <title>A functionally conserved STORR gene fusion in Papaver species that diverged 16.8 million years ago.</title>
        <authorList>
            <person name="Catania T."/>
        </authorList>
    </citation>
    <scope>NUCLEOTIDE SEQUENCE</scope>
    <source>
        <strain evidence="2">S-188037</strain>
    </source>
</reference>
<gene>
    <name evidence="2" type="ORF">MKW98_021621</name>
</gene>
<evidence type="ECO:0000313" key="3">
    <source>
        <dbReference type="Proteomes" id="UP001202328"/>
    </source>
</evidence>
<feature type="non-terminal residue" evidence="2">
    <location>
        <position position="224"/>
    </location>
</feature>
<evidence type="ECO:0000256" key="1">
    <source>
        <dbReference type="SAM" id="MobiDB-lite"/>
    </source>
</evidence>